<accession>X1H1G4</accession>
<dbReference type="EMBL" id="BARU01033054">
    <property type="protein sequence ID" value="GAH63277.1"/>
    <property type="molecule type" value="Genomic_DNA"/>
</dbReference>
<organism evidence="2">
    <name type="scientific">marine sediment metagenome</name>
    <dbReference type="NCBI Taxonomy" id="412755"/>
    <lineage>
        <taxon>unclassified sequences</taxon>
        <taxon>metagenomes</taxon>
        <taxon>ecological metagenomes</taxon>
    </lineage>
</organism>
<reference evidence="2" key="1">
    <citation type="journal article" date="2014" name="Front. Microbiol.">
        <title>High frequency of phylogenetically diverse reductive dehalogenase-homologous genes in deep subseafloor sedimentary metagenomes.</title>
        <authorList>
            <person name="Kawai M."/>
            <person name="Futagami T."/>
            <person name="Toyoda A."/>
            <person name="Takaki Y."/>
            <person name="Nishi S."/>
            <person name="Hori S."/>
            <person name="Arai W."/>
            <person name="Tsubouchi T."/>
            <person name="Morono Y."/>
            <person name="Uchiyama I."/>
            <person name="Ito T."/>
            <person name="Fujiyama A."/>
            <person name="Inagaki F."/>
            <person name="Takami H."/>
        </authorList>
    </citation>
    <scope>NUCLEOTIDE SEQUENCE</scope>
    <source>
        <strain evidence="2">Expedition CK06-06</strain>
    </source>
</reference>
<dbReference type="Gene3D" id="3.40.50.300">
    <property type="entry name" value="P-loop containing nucleotide triphosphate hydrolases"/>
    <property type="match status" value="1"/>
</dbReference>
<gene>
    <name evidence="2" type="ORF">S03H2_52049</name>
</gene>
<dbReference type="Pfam" id="PF01695">
    <property type="entry name" value="IstB_IS21"/>
    <property type="match status" value="1"/>
</dbReference>
<dbReference type="AlphaFoldDB" id="X1H1G4"/>
<sequence length="144" mass="17126">QELIYERNIPCYFSDFRELIRDIQKTYTPESSLTESEILSPIFQKEVLVLDELGAKRTTAWVEETVFYIINSRYNNKKPTIFTSNYLDSEEEEDTRDSFYKKSGDSLVDRIGVRLRSRLYEMCKIVDITGDDYRQKIKQAGYRF</sequence>
<proteinExistence type="predicted"/>
<dbReference type="InterPro" id="IPR027417">
    <property type="entry name" value="P-loop_NTPase"/>
</dbReference>
<name>X1H1G4_9ZZZZ</name>
<protein>
    <recommendedName>
        <fullName evidence="1">IstB-like ATP-binding domain-containing protein</fullName>
    </recommendedName>
</protein>
<evidence type="ECO:0000313" key="2">
    <source>
        <dbReference type="EMBL" id="GAH63277.1"/>
    </source>
</evidence>
<feature type="non-terminal residue" evidence="2">
    <location>
        <position position="1"/>
    </location>
</feature>
<dbReference type="InterPro" id="IPR002611">
    <property type="entry name" value="IstB_ATP-bd"/>
</dbReference>
<feature type="domain" description="IstB-like ATP-binding" evidence="1">
    <location>
        <begin position="36"/>
        <end position="139"/>
    </location>
</feature>
<dbReference type="GO" id="GO:0005524">
    <property type="term" value="F:ATP binding"/>
    <property type="evidence" value="ECO:0007669"/>
    <property type="project" value="InterPro"/>
</dbReference>
<evidence type="ECO:0000259" key="1">
    <source>
        <dbReference type="Pfam" id="PF01695"/>
    </source>
</evidence>
<comment type="caution">
    <text evidence="2">The sequence shown here is derived from an EMBL/GenBank/DDBJ whole genome shotgun (WGS) entry which is preliminary data.</text>
</comment>